<keyword evidence="2" id="KW-1185">Reference proteome</keyword>
<dbReference type="Proteomes" id="UP001189429">
    <property type="component" value="Unassembled WGS sequence"/>
</dbReference>
<evidence type="ECO:0000313" key="1">
    <source>
        <dbReference type="EMBL" id="CAK0888890.1"/>
    </source>
</evidence>
<accession>A0ABN9WQB2</accession>
<dbReference type="EMBL" id="CAUYUJ010019146">
    <property type="protein sequence ID" value="CAK0888890.1"/>
    <property type="molecule type" value="Genomic_DNA"/>
</dbReference>
<reference evidence="1" key="1">
    <citation type="submission" date="2023-10" db="EMBL/GenBank/DDBJ databases">
        <authorList>
            <person name="Chen Y."/>
            <person name="Shah S."/>
            <person name="Dougan E. K."/>
            <person name="Thang M."/>
            <person name="Chan C."/>
        </authorList>
    </citation>
    <scope>NUCLEOTIDE SEQUENCE [LARGE SCALE GENOMIC DNA]</scope>
</reference>
<sequence length="297" mass="34119">MDHCIGVELTERCDLVGEIAMHDMFRRDVPFSVLAVSGWCLPWVVQTVESAIGEQLQNPSSFWFQLRSDRSLQCDDKEWWPGFLQTTAAFRQAPSEASVKKMLHQVFQEHIWSIERTKAIGGSYWLEPDCKLGWVSALMLKAMVCFNSETECYFTYSDGLLDHLMRVPFHEFVGSAWPLPHLFGILAAQFNCPLELDFFDEELMNEPPFRGGEFSGETGPEVWSVMRQLKGRASPPFLHLAQAVLADGAKAYDFQGERRLFAYAAFVWGDQYHPWIRPFLQRFQRVGVHNMILILLG</sequence>
<gene>
    <name evidence="1" type="ORF">PCOR1329_LOCUS69586</name>
</gene>
<organism evidence="1 2">
    <name type="scientific">Prorocentrum cordatum</name>
    <dbReference type="NCBI Taxonomy" id="2364126"/>
    <lineage>
        <taxon>Eukaryota</taxon>
        <taxon>Sar</taxon>
        <taxon>Alveolata</taxon>
        <taxon>Dinophyceae</taxon>
        <taxon>Prorocentrales</taxon>
        <taxon>Prorocentraceae</taxon>
        <taxon>Prorocentrum</taxon>
    </lineage>
</organism>
<comment type="caution">
    <text evidence="1">The sequence shown here is derived from an EMBL/GenBank/DDBJ whole genome shotgun (WGS) entry which is preliminary data.</text>
</comment>
<evidence type="ECO:0008006" key="3">
    <source>
        <dbReference type="Google" id="ProtNLM"/>
    </source>
</evidence>
<name>A0ABN9WQB2_9DINO</name>
<proteinExistence type="predicted"/>
<protein>
    <recommendedName>
        <fullName evidence="3">Poly(ADP-ribose) glycohydrolase</fullName>
    </recommendedName>
</protein>
<evidence type="ECO:0000313" key="2">
    <source>
        <dbReference type="Proteomes" id="UP001189429"/>
    </source>
</evidence>